<dbReference type="Proteomes" id="UP000289132">
    <property type="component" value="Unassembled WGS sequence"/>
</dbReference>
<accession>A0ABY0EYB4</accession>
<evidence type="ECO:0000313" key="2">
    <source>
        <dbReference type="EMBL" id="RXJ92928.1"/>
    </source>
</evidence>
<keyword evidence="1" id="KW-1133">Transmembrane helix</keyword>
<protein>
    <submittedName>
        <fullName evidence="2">Uncharacterized protein</fullName>
    </submittedName>
</protein>
<keyword evidence="1" id="KW-0812">Transmembrane</keyword>
<dbReference type="InterPro" id="IPR017853">
    <property type="entry name" value="GH"/>
</dbReference>
<dbReference type="Pfam" id="PF10707">
    <property type="entry name" value="YrbL-PhoP_reg"/>
    <property type="match status" value="1"/>
</dbReference>
<dbReference type="SUPFAM" id="SSF51445">
    <property type="entry name" value="(Trans)glycosidases"/>
    <property type="match status" value="1"/>
</dbReference>
<evidence type="ECO:0000313" key="3">
    <source>
        <dbReference type="Proteomes" id="UP000289132"/>
    </source>
</evidence>
<proteinExistence type="predicted"/>
<keyword evidence="1" id="KW-0472">Membrane</keyword>
<comment type="caution">
    <text evidence="2">The sequence shown here is derived from an EMBL/GenBank/DDBJ whole genome shotgun (WGS) entry which is preliminary data.</text>
</comment>
<dbReference type="EMBL" id="PDKD01000001">
    <property type="protein sequence ID" value="RXJ92928.1"/>
    <property type="molecule type" value="Genomic_DNA"/>
</dbReference>
<reference evidence="2 3" key="1">
    <citation type="submission" date="2017-10" db="EMBL/GenBank/DDBJ databases">
        <title>Genomics of the genus Arcobacter.</title>
        <authorList>
            <person name="Perez-Cataluna A."/>
            <person name="Figueras M.J."/>
        </authorList>
    </citation>
    <scope>NUCLEOTIDE SEQUENCE [LARGE SCALE GENOMIC DNA]</scope>
    <source>
        <strain evidence="2 3">LMG 25534</strain>
    </source>
</reference>
<feature type="transmembrane region" description="Helical" evidence="1">
    <location>
        <begin position="232"/>
        <end position="253"/>
    </location>
</feature>
<dbReference type="InterPro" id="IPR019647">
    <property type="entry name" value="PhoP_reg_network_YrbL"/>
</dbReference>
<sequence length="554" mass="65726">MELKMNEKVILSNDDIFDKGGLRKVFVHPEDSSKIIKVSSFDDNGQNELEASYYNHLRTQKISYKHISKYFGEIETNLGHGVVFEKTTNYDNTKCLDLEQFIKQKIVSRSYLDELITELRDNILSNNILFYDVGLSNILSQEYEKNRYKLVIIDGLGGRYKENLNFHLRLKYKFLSIRKIKEQWDKFEKVFKNEADIVYDNIFLWDKYSDQPNIIKNREFKKRVRKLHLNDFIKMIFTTIYVLPFSILFMKFFKGKIEVSNKDFIGLGVNLDKDDGKSTQQDLIEELGVKNLIIRVPLGDIENIEMYVDFAKSFNQKSKKNILINIIQNRENLQNHALLRKNLENIFENFKDISDEYQVGTTINRLKWEIFSIKEDYIPMFEIAQSLKEQKYSNIKLLGPSVIDFEYYYNARAMFNLKKIKYDITSALLYVDRRGSPKNRQYGFFDLRNKIDLLYSLVRLSPKTLSDKIYITETNYPISNTAPYAPTSEKECVSLENYTKYMLEYFEIAKKSKKIRRVYWHQLIATGYGLVDNRDGKIVKYPQYYAFKEMLENK</sequence>
<evidence type="ECO:0000256" key="1">
    <source>
        <dbReference type="SAM" id="Phobius"/>
    </source>
</evidence>
<name>A0ABY0EYB4_9BACT</name>
<dbReference type="Gene3D" id="3.20.20.80">
    <property type="entry name" value="Glycosidases"/>
    <property type="match status" value="1"/>
</dbReference>
<gene>
    <name evidence="2" type="ORF">CRU87_00105</name>
</gene>
<organism evidence="2 3">
    <name type="scientific">Aliarcobacter trophiarum LMG 25534</name>
    <dbReference type="NCBI Taxonomy" id="1032241"/>
    <lineage>
        <taxon>Bacteria</taxon>
        <taxon>Pseudomonadati</taxon>
        <taxon>Campylobacterota</taxon>
        <taxon>Epsilonproteobacteria</taxon>
        <taxon>Campylobacterales</taxon>
        <taxon>Arcobacteraceae</taxon>
        <taxon>Aliarcobacter</taxon>
    </lineage>
</organism>
<keyword evidence="3" id="KW-1185">Reference proteome</keyword>